<feature type="compositionally biased region" description="Low complexity" evidence="2">
    <location>
        <begin position="81"/>
        <end position="93"/>
    </location>
</feature>
<evidence type="ECO:0000256" key="2">
    <source>
        <dbReference type="SAM" id="MobiDB-lite"/>
    </source>
</evidence>
<keyword evidence="4" id="KW-1185">Reference proteome</keyword>
<sequence>MDWDFFMLETVEELQKRENFEKFNNLPVLVRYNDNRFLTNTQEYYPNQTSSSFSLLPSCLRNKSAQLIAEENEKAKDFGRSKATTSKSSSPSTQYPLQPKSTQMSQLLPGLKATNLTTQTTSKLPSPSTTTFLTFPVVSDDPFAEIKAKAAAQRLEAEKELEKQQNKLRSIQKLPAKISQPKKDVKIPSTSAMNKERPNWTTNNSGNKPKIQLSNIEVPERIEHVFVIPPESQIKSVGFMGLLHSGKTRLVTALAGIKKEDMKKEYVELSQTERLYEIHHPGGGFIGGSIDANRERYTQFFENSQLNNLNCLCITINGKMCEEDILVAQVAREKSIPFIILATCSDIGLKNYCEGRTPNENDISKYLQEERRFIQAVLNEVDTKIASCPLFFVSGIVINSIVNKLKNMDEMKNYVIDERKLVNFMENNCSLNLYRLKIALDSINYDHDDKQRQYRSSDKQYESRIIFVGRQNSGKSTILDALRNVKASDANSATHRPQTIDINGHQIIEISYTDLDPIHSITKNFGKYEFSNPLYYYLVIENHVGEKDLELLDYLTKNNLPFSILLTKTDQHLDSLAEDKNIDKVLKNNYKQNRFLTSAKEFQKIGINGDKISLFFVSSPVIRDFICGNSRNECYELDEALFIQHFKNIII</sequence>
<dbReference type="Proteomes" id="UP000887540">
    <property type="component" value="Unplaced"/>
</dbReference>
<dbReference type="WBParaSite" id="ACRNAN_Path_1246.g4858.t1">
    <property type="protein sequence ID" value="ACRNAN_Path_1246.g4858.t1"/>
    <property type="gene ID" value="ACRNAN_Path_1246.g4858"/>
</dbReference>
<dbReference type="GO" id="GO:0005525">
    <property type="term" value="F:GTP binding"/>
    <property type="evidence" value="ECO:0007669"/>
    <property type="project" value="InterPro"/>
</dbReference>
<dbReference type="Pfam" id="PF01926">
    <property type="entry name" value="MMR_HSR1"/>
    <property type="match status" value="1"/>
</dbReference>
<dbReference type="AlphaFoldDB" id="A0A914BXR8"/>
<feature type="domain" description="G" evidence="3">
    <location>
        <begin position="464"/>
        <end position="568"/>
    </location>
</feature>
<dbReference type="Gene3D" id="3.40.50.300">
    <property type="entry name" value="P-loop containing nucleotide triphosphate hydrolases"/>
    <property type="match status" value="2"/>
</dbReference>
<evidence type="ECO:0000256" key="1">
    <source>
        <dbReference type="SAM" id="Coils"/>
    </source>
</evidence>
<evidence type="ECO:0000313" key="4">
    <source>
        <dbReference type="Proteomes" id="UP000887540"/>
    </source>
</evidence>
<reference evidence="5" key="1">
    <citation type="submission" date="2022-11" db="UniProtKB">
        <authorList>
            <consortium name="WormBaseParasite"/>
        </authorList>
    </citation>
    <scope>IDENTIFICATION</scope>
</reference>
<accession>A0A914BXR8</accession>
<keyword evidence="1" id="KW-0175">Coiled coil</keyword>
<evidence type="ECO:0000259" key="3">
    <source>
        <dbReference type="Pfam" id="PF01926"/>
    </source>
</evidence>
<proteinExistence type="predicted"/>
<feature type="region of interest" description="Disordered" evidence="2">
    <location>
        <begin position="72"/>
        <end position="103"/>
    </location>
</feature>
<feature type="coiled-coil region" evidence="1">
    <location>
        <begin position="145"/>
        <end position="174"/>
    </location>
</feature>
<evidence type="ECO:0000313" key="5">
    <source>
        <dbReference type="WBParaSite" id="ACRNAN_Path_1246.g4858.t1"/>
    </source>
</evidence>
<protein>
    <submittedName>
        <fullName evidence="5">G domain-containing protein</fullName>
    </submittedName>
</protein>
<name>A0A914BXR8_9BILA</name>
<dbReference type="SUPFAM" id="SSF52540">
    <property type="entry name" value="P-loop containing nucleoside triphosphate hydrolases"/>
    <property type="match status" value="2"/>
</dbReference>
<dbReference type="InterPro" id="IPR006073">
    <property type="entry name" value="GTP-bd"/>
</dbReference>
<feature type="compositionally biased region" description="Polar residues" evidence="2">
    <location>
        <begin position="94"/>
        <end position="103"/>
    </location>
</feature>
<organism evidence="4 5">
    <name type="scientific">Acrobeloides nanus</name>
    <dbReference type="NCBI Taxonomy" id="290746"/>
    <lineage>
        <taxon>Eukaryota</taxon>
        <taxon>Metazoa</taxon>
        <taxon>Ecdysozoa</taxon>
        <taxon>Nematoda</taxon>
        <taxon>Chromadorea</taxon>
        <taxon>Rhabditida</taxon>
        <taxon>Tylenchina</taxon>
        <taxon>Cephalobomorpha</taxon>
        <taxon>Cephaloboidea</taxon>
        <taxon>Cephalobidae</taxon>
        <taxon>Acrobeloides</taxon>
    </lineage>
</organism>
<dbReference type="InterPro" id="IPR027417">
    <property type="entry name" value="P-loop_NTPase"/>
</dbReference>